<name>A0A939JG39_9ACTN</name>
<dbReference type="AlphaFoldDB" id="A0A939JG39"/>
<keyword evidence="3" id="KW-1185">Reference proteome</keyword>
<protein>
    <submittedName>
        <fullName evidence="2">Phage tail family protein</fullName>
    </submittedName>
</protein>
<evidence type="ECO:0000313" key="3">
    <source>
        <dbReference type="Proteomes" id="UP000664167"/>
    </source>
</evidence>
<organism evidence="2 3">
    <name type="scientific">Streptomyces beijiangensis</name>
    <dbReference type="NCBI Taxonomy" id="163361"/>
    <lineage>
        <taxon>Bacteria</taxon>
        <taxon>Bacillati</taxon>
        <taxon>Actinomycetota</taxon>
        <taxon>Actinomycetes</taxon>
        <taxon>Kitasatosporales</taxon>
        <taxon>Streptomycetaceae</taxon>
        <taxon>Streptomyces</taxon>
    </lineage>
</organism>
<dbReference type="RefSeq" id="WP_206964598.1">
    <property type="nucleotide sequence ID" value="NZ_BAAAJJ010000002.1"/>
</dbReference>
<sequence length="307" mass="33109">MAALTTDYQADLAGLLLGPGTPYVIGDVVGLGAPELRTQDVDSATEDGTFPGVDYYGARTVRIEAAIRTPGDPAAAFDALARLHEVASTPSVRKTAGALAVLRLRQPGRDVRRLYGRIRRANEVSTSQAIYGWIPVEIEFTATDPRFNDDILQSISLPLDISQTTQGFKAPLVSPITTGVANPSVRPGWVTNAGDLPAWPTVRITGPVTNPKVWIVETGRALELGITLGVGEWVDIETRPGTRWVLRNGSGNASTALTSASRLDLFTIPPGTSEIRWTATDYTNSARLALSWRDAYTALSKENEPWR</sequence>
<dbReference type="EMBL" id="JAFLRJ010000231">
    <property type="protein sequence ID" value="MBO0514786.1"/>
    <property type="molecule type" value="Genomic_DNA"/>
</dbReference>
<reference evidence="2" key="1">
    <citation type="submission" date="2021-03" db="EMBL/GenBank/DDBJ databases">
        <title>Streptomyces poriferae sp. nov., a novel marine sponge-derived Actinobacteria species with anti-MRSA activity.</title>
        <authorList>
            <person name="Sandoval-Powers M."/>
            <person name="Kralova S."/>
            <person name="Nguyen G.-S."/>
            <person name="Fawwal D."/>
            <person name="Degnes K."/>
            <person name="Klinkenberg G."/>
            <person name="Sletta H."/>
            <person name="Wentzel A."/>
            <person name="Liles M.R."/>
        </authorList>
    </citation>
    <scope>NUCLEOTIDE SEQUENCE</scope>
    <source>
        <strain evidence="2">DSM 41794</strain>
    </source>
</reference>
<dbReference type="Pfam" id="PF22768">
    <property type="entry name" value="SPP1_Dit"/>
    <property type="match status" value="1"/>
</dbReference>
<evidence type="ECO:0000259" key="1">
    <source>
        <dbReference type="Pfam" id="PF22768"/>
    </source>
</evidence>
<dbReference type="Gene3D" id="2.60.120.860">
    <property type="match status" value="1"/>
</dbReference>
<gene>
    <name evidence="2" type="ORF">J0695_23745</name>
</gene>
<feature type="domain" description="Siphovirus-type tail component C-terminal" evidence="1">
    <location>
        <begin position="194"/>
        <end position="295"/>
    </location>
</feature>
<evidence type="ECO:0000313" key="2">
    <source>
        <dbReference type="EMBL" id="MBO0514786.1"/>
    </source>
</evidence>
<accession>A0A939JG39</accession>
<comment type="caution">
    <text evidence="2">The sequence shown here is derived from an EMBL/GenBank/DDBJ whole genome shotgun (WGS) entry which is preliminary data.</text>
</comment>
<proteinExistence type="predicted"/>
<dbReference type="InterPro" id="IPR054738">
    <property type="entry name" value="Siphovirus-type_tail_C"/>
</dbReference>
<dbReference type="Proteomes" id="UP000664167">
    <property type="component" value="Unassembled WGS sequence"/>
</dbReference>